<comment type="similarity">
    <text evidence="1">Belongs to the mTERF family.</text>
</comment>
<dbReference type="PANTHER" id="PTHR13068">
    <property type="entry name" value="CGI-12 PROTEIN-RELATED"/>
    <property type="match status" value="1"/>
</dbReference>
<dbReference type="eggNOG" id="KOG1267">
    <property type="taxonomic scope" value="Eukaryota"/>
</dbReference>
<dbReference type="OrthoDB" id="764594at2759"/>
<dbReference type="Gramene" id="KFK25069">
    <property type="protein sequence ID" value="KFK25069"/>
    <property type="gene ID" value="AALP_AA8G062400"/>
</dbReference>
<sequence>MAEEAMLDYFYSTRGLQYMVAEGMSKNSPVFIDNLLKKVDCVSASDIHQSITKHLRFHPVNEFEPFLESSGLKPTEFSHLVPCDKLFLDDDVLLLENHHVLCYCGIDPKKIGKVYKEAREVFGYETGVLASKIKAYEDLGFSRGFLSKLIVCSPSILIGDTNVGLAKVLEMLKSVGLDFDWVVKNLSDEACYEWSSVYRVLSVLREICFDEDELCGLIKKHPRLVFEDSGKWTLVLAGFETKLGSSRSELCSLFQKLPQIQLEECVSNLRQCFLFLKEIEMEDDEIRKVFRSHSWWLGSCRLKKTSSLLINLKAWKSRVCDVVKENPEEMKKWTMGSKIQPLPAMDADADKESDTMKTQFLLDLGYEENSKEMELALKSFRGRRSELRERFDVLVNSGLNEKDVKDMVKASPTILSQASDVLESKVNYLVNELGYPLSSLVAFPSCLKFTIQRMKLRCAMFSWLQARGKVAPNLALSTILACSDKYFVSFFVNRDPDGLNQLEDLKKKLAL</sequence>
<name>A0A087G5B7_ARAAL</name>
<dbReference type="PANTHER" id="PTHR13068:SF38">
    <property type="entry name" value="TRANSCRIPTION TERMINATION FACTOR FAMILY PROTEIN"/>
    <property type="match status" value="1"/>
</dbReference>
<dbReference type="GO" id="GO:0006353">
    <property type="term" value="P:DNA-templated transcription termination"/>
    <property type="evidence" value="ECO:0007669"/>
    <property type="project" value="UniProtKB-KW"/>
</dbReference>
<keyword evidence="5" id="KW-1185">Reference proteome</keyword>
<dbReference type="EMBL" id="CM002876">
    <property type="protein sequence ID" value="KFK25069.1"/>
    <property type="molecule type" value="Genomic_DNA"/>
</dbReference>
<dbReference type="OMA" id="TTDRINM"/>
<protein>
    <submittedName>
        <fullName evidence="4">Uncharacterized protein</fullName>
    </submittedName>
</protein>
<dbReference type="Proteomes" id="UP000029120">
    <property type="component" value="Chromosome 8"/>
</dbReference>
<dbReference type="GO" id="GO:0005737">
    <property type="term" value="C:cytoplasm"/>
    <property type="evidence" value="ECO:0007669"/>
    <property type="project" value="UniProtKB-ARBA"/>
</dbReference>
<accession>A0A087G5B7</accession>
<dbReference type="AlphaFoldDB" id="A0A087G5B7"/>
<evidence type="ECO:0000256" key="3">
    <source>
        <dbReference type="ARBA" id="ARBA00022946"/>
    </source>
</evidence>
<reference evidence="5" key="1">
    <citation type="journal article" date="2015" name="Nat. Plants">
        <title>Genome expansion of Arabis alpina linked with retrotransposition and reduced symmetric DNA methylation.</title>
        <authorList>
            <person name="Willing E.M."/>
            <person name="Rawat V."/>
            <person name="Mandakova T."/>
            <person name="Maumus F."/>
            <person name="James G.V."/>
            <person name="Nordstroem K.J."/>
            <person name="Becker C."/>
            <person name="Warthmann N."/>
            <person name="Chica C."/>
            <person name="Szarzynska B."/>
            <person name="Zytnicki M."/>
            <person name="Albani M.C."/>
            <person name="Kiefer C."/>
            <person name="Bergonzi S."/>
            <person name="Castaings L."/>
            <person name="Mateos J.L."/>
            <person name="Berns M.C."/>
            <person name="Bujdoso N."/>
            <person name="Piofczyk T."/>
            <person name="de Lorenzo L."/>
            <person name="Barrero-Sicilia C."/>
            <person name="Mateos I."/>
            <person name="Piednoel M."/>
            <person name="Hagmann J."/>
            <person name="Chen-Min-Tao R."/>
            <person name="Iglesias-Fernandez R."/>
            <person name="Schuster S.C."/>
            <person name="Alonso-Blanco C."/>
            <person name="Roudier F."/>
            <person name="Carbonero P."/>
            <person name="Paz-Ares J."/>
            <person name="Davis S.J."/>
            <person name="Pecinka A."/>
            <person name="Quesneville H."/>
            <person name="Colot V."/>
            <person name="Lysak M.A."/>
            <person name="Weigel D."/>
            <person name="Coupland G."/>
            <person name="Schneeberger K."/>
        </authorList>
    </citation>
    <scope>NUCLEOTIDE SEQUENCE [LARGE SCALE GENOMIC DNA]</scope>
    <source>
        <strain evidence="5">cv. Pajares</strain>
    </source>
</reference>
<dbReference type="SMART" id="SM00733">
    <property type="entry name" value="Mterf"/>
    <property type="match status" value="5"/>
</dbReference>
<proteinExistence type="inferred from homology"/>
<dbReference type="Gene3D" id="1.25.70.10">
    <property type="entry name" value="Transcription termination factor 3, mitochondrial"/>
    <property type="match status" value="2"/>
</dbReference>
<organism evidence="4 5">
    <name type="scientific">Arabis alpina</name>
    <name type="common">Alpine rock-cress</name>
    <dbReference type="NCBI Taxonomy" id="50452"/>
    <lineage>
        <taxon>Eukaryota</taxon>
        <taxon>Viridiplantae</taxon>
        <taxon>Streptophyta</taxon>
        <taxon>Embryophyta</taxon>
        <taxon>Tracheophyta</taxon>
        <taxon>Spermatophyta</taxon>
        <taxon>Magnoliopsida</taxon>
        <taxon>eudicotyledons</taxon>
        <taxon>Gunneridae</taxon>
        <taxon>Pentapetalae</taxon>
        <taxon>rosids</taxon>
        <taxon>malvids</taxon>
        <taxon>Brassicales</taxon>
        <taxon>Brassicaceae</taxon>
        <taxon>Arabideae</taxon>
        <taxon>Arabis</taxon>
    </lineage>
</organism>
<keyword evidence="2" id="KW-0805">Transcription regulation</keyword>
<keyword evidence="2" id="KW-0806">Transcription termination</keyword>
<dbReference type="InterPro" id="IPR003690">
    <property type="entry name" value="MTERF"/>
</dbReference>
<evidence type="ECO:0000256" key="2">
    <source>
        <dbReference type="ARBA" id="ARBA00022472"/>
    </source>
</evidence>
<evidence type="ECO:0000256" key="1">
    <source>
        <dbReference type="ARBA" id="ARBA00007692"/>
    </source>
</evidence>
<keyword evidence="3" id="KW-0809">Transit peptide</keyword>
<dbReference type="Pfam" id="PF02536">
    <property type="entry name" value="mTERF"/>
    <property type="match status" value="2"/>
</dbReference>
<keyword evidence="2" id="KW-0804">Transcription</keyword>
<evidence type="ECO:0000313" key="5">
    <source>
        <dbReference type="Proteomes" id="UP000029120"/>
    </source>
</evidence>
<gene>
    <name evidence="4" type="ordered locus">AALP_Aa8g062400</name>
</gene>
<dbReference type="GO" id="GO:0003676">
    <property type="term" value="F:nucleic acid binding"/>
    <property type="evidence" value="ECO:0007669"/>
    <property type="project" value="InterPro"/>
</dbReference>
<dbReference type="FunFam" id="1.25.70.10:FF:000014">
    <property type="entry name" value="Transcription termination factor MTEF18, mitochondrial"/>
    <property type="match status" value="1"/>
</dbReference>
<dbReference type="InterPro" id="IPR038538">
    <property type="entry name" value="MTERF_sf"/>
</dbReference>
<evidence type="ECO:0000313" key="4">
    <source>
        <dbReference type="EMBL" id="KFK25069.1"/>
    </source>
</evidence>